<accession>A0A9W6SXC0</accession>
<dbReference type="PANTHER" id="PTHR46434:SF1">
    <property type="entry name" value="GENETIC INTERACTOR OF PROHIBITINS 3, MITOCHONDRIAL"/>
    <property type="match status" value="1"/>
</dbReference>
<evidence type="ECO:0000313" key="5">
    <source>
        <dbReference type="Proteomes" id="UP001165120"/>
    </source>
</evidence>
<reference evidence="4" key="1">
    <citation type="submission" date="2023-04" db="EMBL/GenBank/DDBJ databases">
        <title>Candida boidinii NBRC 10035.</title>
        <authorList>
            <person name="Ichikawa N."/>
            <person name="Sato H."/>
            <person name="Tonouchi N."/>
        </authorList>
    </citation>
    <scope>NUCLEOTIDE SEQUENCE</scope>
    <source>
        <strain evidence="4">NBRC 10035</strain>
    </source>
</reference>
<proteinExistence type="predicted"/>
<sequence length="424" mass="48837">MFKSQIFKLQVNQLRCFSNCSANFKKYRTIQDTLKSLPKNSNIIHVVSSIDFPLGFDKEILRSVDPSRVTYVVSKIDSFFNLKYINNSEKFDQDKNLRIFRDFFLQVCKSSNVIITGRPNYGIDELVNLIKNKDQVYHIIGDVNSGKSSIIYELIKKDEPFLENFEINLKLSGDSLNGKKDGSKVSNTPTIQSPRDIIELKNLGAKVVEWDNYYANENGSTHGYVEKTGVPYNKLATGSGKLINNKLVNLNRTSERDVICLFNNMICLNKPPGIHYKDFKIFNCLPINDQIKPMKLDKFLSENKDIKYKIFKLPRFHGRLDVVVNGFGYFTIYHNTNKNSNGGSNNSTSDYENYHHVNSEKDKQHLFEVYIPEHVEAICRKGIVEFIGDMSISKASRLIKFKAHHHLTSLNEDGEWRLPERFDS</sequence>
<organism evidence="4 5">
    <name type="scientific">Candida boidinii</name>
    <name type="common">Yeast</name>
    <dbReference type="NCBI Taxonomy" id="5477"/>
    <lineage>
        <taxon>Eukaryota</taxon>
        <taxon>Fungi</taxon>
        <taxon>Dikarya</taxon>
        <taxon>Ascomycota</taxon>
        <taxon>Saccharomycotina</taxon>
        <taxon>Pichiomycetes</taxon>
        <taxon>Pichiales</taxon>
        <taxon>Pichiaceae</taxon>
        <taxon>Ogataea</taxon>
        <taxon>Ogataea/Candida clade</taxon>
    </lineage>
</organism>
<protein>
    <recommendedName>
        <fullName evidence="1">Genetic interactor of prohibitins 3, mitochondrial</fullName>
    </recommendedName>
    <alternativeName>
        <fullName evidence="3">Found in mitochondrial proteome protein 38</fullName>
    </alternativeName>
</protein>
<dbReference type="AlphaFoldDB" id="A0A9W6SXC0"/>
<evidence type="ECO:0000256" key="2">
    <source>
        <dbReference type="ARBA" id="ARBA00022946"/>
    </source>
</evidence>
<dbReference type="PANTHER" id="PTHR46434">
    <property type="entry name" value="GENETIC INTERACTOR OF PROHIBITINS 3, MITOCHONDRIAL"/>
    <property type="match status" value="1"/>
</dbReference>
<evidence type="ECO:0000256" key="3">
    <source>
        <dbReference type="ARBA" id="ARBA00031834"/>
    </source>
</evidence>
<keyword evidence="2" id="KW-0809">Transit peptide</keyword>
<dbReference type="InterPro" id="IPR050896">
    <property type="entry name" value="Mito_lipid_metab_GTPase"/>
</dbReference>
<gene>
    <name evidence="4" type="ORF">Cboi02_000214200</name>
</gene>
<keyword evidence="5" id="KW-1185">Reference proteome</keyword>
<dbReference type="EMBL" id="BSXN01000606">
    <property type="protein sequence ID" value="GME69202.1"/>
    <property type="molecule type" value="Genomic_DNA"/>
</dbReference>
<dbReference type="GO" id="GO:0005739">
    <property type="term" value="C:mitochondrion"/>
    <property type="evidence" value="ECO:0007669"/>
    <property type="project" value="TreeGrafter"/>
</dbReference>
<dbReference type="Proteomes" id="UP001165120">
    <property type="component" value="Unassembled WGS sequence"/>
</dbReference>
<name>A0A9W6SXC0_CANBO</name>
<dbReference type="InterPro" id="IPR027417">
    <property type="entry name" value="P-loop_NTPase"/>
</dbReference>
<comment type="caution">
    <text evidence="4">The sequence shown here is derived from an EMBL/GenBank/DDBJ whole genome shotgun (WGS) entry which is preliminary data.</text>
</comment>
<dbReference type="Gene3D" id="3.40.50.300">
    <property type="entry name" value="P-loop containing nucleotide triphosphate hydrolases"/>
    <property type="match status" value="1"/>
</dbReference>
<evidence type="ECO:0000313" key="4">
    <source>
        <dbReference type="EMBL" id="GME69202.1"/>
    </source>
</evidence>
<dbReference type="SUPFAM" id="SSF52540">
    <property type="entry name" value="P-loop containing nucleoside triphosphate hydrolases"/>
    <property type="match status" value="1"/>
</dbReference>
<evidence type="ECO:0000256" key="1">
    <source>
        <dbReference type="ARBA" id="ARBA00018901"/>
    </source>
</evidence>